<proteinExistence type="predicted"/>
<dbReference type="AlphaFoldDB" id="A0A517PWA0"/>
<dbReference type="EMBL" id="CP036266">
    <property type="protein sequence ID" value="QDT23652.1"/>
    <property type="molecule type" value="Genomic_DNA"/>
</dbReference>
<dbReference type="InterPro" id="IPR029063">
    <property type="entry name" value="SAM-dependent_MTases_sf"/>
</dbReference>
<name>A0A517PWA0_9PLAN</name>
<dbReference type="RefSeq" id="WP_145191363.1">
    <property type="nucleotide sequence ID" value="NZ_CP036266.1"/>
</dbReference>
<dbReference type="Gene3D" id="3.40.50.150">
    <property type="entry name" value="Vaccinia Virus protein VP39"/>
    <property type="match status" value="1"/>
</dbReference>
<gene>
    <name evidence="1" type="ORF">HG66A1_54740</name>
</gene>
<evidence type="ECO:0000313" key="2">
    <source>
        <dbReference type="Proteomes" id="UP000320421"/>
    </source>
</evidence>
<evidence type="ECO:0000313" key="1">
    <source>
        <dbReference type="EMBL" id="QDT23652.1"/>
    </source>
</evidence>
<evidence type="ECO:0008006" key="3">
    <source>
        <dbReference type="Google" id="ProtNLM"/>
    </source>
</evidence>
<dbReference type="SUPFAM" id="SSF53335">
    <property type="entry name" value="S-adenosyl-L-methionine-dependent methyltransferases"/>
    <property type="match status" value="1"/>
</dbReference>
<reference evidence="1 2" key="1">
    <citation type="submission" date="2019-02" db="EMBL/GenBank/DDBJ databases">
        <title>Deep-cultivation of Planctomycetes and their phenomic and genomic characterization uncovers novel biology.</title>
        <authorList>
            <person name="Wiegand S."/>
            <person name="Jogler M."/>
            <person name="Boedeker C."/>
            <person name="Pinto D."/>
            <person name="Vollmers J."/>
            <person name="Rivas-Marin E."/>
            <person name="Kohn T."/>
            <person name="Peeters S.H."/>
            <person name="Heuer A."/>
            <person name="Rast P."/>
            <person name="Oberbeckmann S."/>
            <person name="Bunk B."/>
            <person name="Jeske O."/>
            <person name="Meyerdierks A."/>
            <person name="Storesund J.E."/>
            <person name="Kallscheuer N."/>
            <person name="Luecker S."/>
            <person name="Lage O.M."/>
            <person name="Pohl T."/>
            <person name="Merkel B.J."/>
            <person name="Hornburger P."/>
            <person name="Mueller R.-W."/>
            <person name="Bruemmer F."/>
            <person name="Labrenz M."/>
            <person name="Spormann A.M."/>
            <person name="Op den Camp H."/>
            <person name="Overmann J."/>
            <person name="Amann R."/>
            <person name="Jetten M.S.M."/>
            <person name="Mascher T."/>
            <person name="Medema M.H."/>
            <person name="Devos D.P."/>
            <person name="Kaster A.-K."/>
            <person name="Ovreas L."/>
            <person name="Rohde M."/>
            <person name="Galperin M.Y."/>
            <person name="Jogler C."/>
        </authorList>
    </citation>
    <scope>NUCLEOTIDE SEQUENCE [LARGE SCALE GENOMIC DNA]</scope>
    <source>
        <strain evidence="1 2">HG66A1</strain>
    </source>
</reference>
<organism evidence="1 2">
    <name type="scientific">Gimesia chilikensis</name>
    <dbReference type="NCBI Taxonomy" id="2605989"/>
    <lineage>
        <taxon>Bacteria</taxon>
        <taxon>Pseudomonadati</taxon>
        <taxon>Planctomycetota</taxon>
        <taxon>Planctomycetia</taxon>
        <taxon>Planctomycetales</taxon>
        <taxon>Planctomycetaceae</taxon>
        <taxon>Gimesia</taxon>
    </lineage>
</organism>
<keyword evidence="2" id="KW-1185">Reference proteome</keyword>
<sequence length="164" mass="19098">MNEYWEQRKDLNYYKQVNRWLQELTEYKSLIDVGSADTPVATFGEFESRTAINYLPFPQLGGVTCIQADWMETDLKADVITCLQVLEHFEADYLKRFVEKIFRSSRVAILSVPYLWPEGACEGHKQDPVNIQKFLQLTGREPERITIVKDGTRERLVSLFKGDL</sequence>
<protein>
    <recommendedName>
        <fullName evidence="3">Class I SAM-dependent methyltransferase</fullName>
    </recommendedName>
</protein>
<dbReference type="Proteomes" id="UP000320421">
    <property type="component" value="Chromosome"/>
</dbReference>
<dbReference type="OrthoDB" id="3896938at2"/>
<accession>A0A517PWA0</accession>